<feature type="chain" id="PRO_5003174551" evidence="1">
    <location>
        <begin position="21"/>
        <end position="182"/>
    </location>
</feature>
<dbReference type="AlphaFoldDB" id="E3M9Z0"/>
<accession>E3M9Z0</accession>
<proteinExistence type="predicted"/>
<feature type="signal peptide" evidence="1">
    <location>
        <begin position="1"/>
        <end position="20"/>
    </location>
</feature>
<keyword evidence="1" id="KW-0732">Signal</keyword>
<keyword evidence="3" id="KW-1185">Reference proteome</keyword>
<dbReference type="eggNOG" id="ENOG502TIUS">
    <property type="taxonomic scope" value="Eukaryota"/>
</dbReference>
<evidence type="ECO:0000256" key="1">
    <source>
        <dbReference type="SAM" id="SignalP"/>
    </source>
</evidence>
<dbReference type="Pfam" id="PF07599">
    <property type="entry name" value="DUF1563"/>
    <property type="match status" value="1"/>
</dbReference>
<evidence type="ECO:0000313" key="2">
    <source>
        <dbReference type="EMBL" id="EFO96808.1"/>
    </source>
</evidence>
<reference evidence="2" key="1">
    <citation type="submission" date="2007-07" db="EMBL/GenBank/DDBJ databases">
        <title>PCAP assembly of the Caenorhabditis remanei genome.</title>
        <authorList>
            <consortium name="The Caenorhabditis remanei Sequencing Consortium"/>
            <person name="Wilson R.K."/>
        </authorList>
    </citation>
    <scope>NUCLEOTIDE SEQUENCE [LARGE SCALE GENOMIC DNA]</scope>
    <source>
        <strain evidence="2">PB4641</strain>
    </source>
</reference>
<dbReference type="Proteomes" id="UP000008281">
    <property type="component" value="Unassembled WGS sequence"/>
</dbReference>
<sequence>MDKFHSLLLTFFLLKTLENSYSTYHGNIYGIKRLVSNKTTHPVHQHFWFKRHHVHLRQRYPKTLVFAKASVHACSQKQNFKTIRVKRIGGNYPYGPKLSSISENKICHLLNTNSHSHPSSISFSTSRLNIPKRPVAYSQPLKKVQITKRNLWRQNKAWCAHCESYWKMKITSKELKSRHGCC</sequence>
<gene>
    <name evidence="2" type="ORF">CRE_17066</name>
</gene>
<dbReference type="HOGENOM" id="CLU_127281_0_0_1"/>
<organism evidence="3">
    <name type="scientific">Caenorhabditis remanei</name>
    <name type="common">Caenorhabditis vulgaris</name>
    <dbReference type="NCBI Taxonomy" id="31234"/>
    <lineage>
        <taxon>Eukaryota</taxon>
        <taxon>Metazoa</taxon>
        <taxon>Ecdysozoa</taxon>
        <taxon>Nematoda</taxon>
        <taxon>Chromadorea</taxon>
        <taxon>Rhabditida</taxon>
        <taxon>Rhabditina</taxon>
        <taxon>Rhabditomorpha</taxon>
        <taxon>Rhabditoidea</taxon>
        <taxon>Rhabditidae</taxon>
        <taxon>Peloderinae</taxon>
        <taxon>Caenorhabditis</taxon>
    </lineage>
</organism>
<dbReference type="OMA" id="CESYWKM"/>
<dbReference type="InterPro" id="IPR011457">
    <property type="entry name" value="DUF1563"/>
</dbReference>
<protein>
    <submittedName>
        <fullName evidence="2">Uncharacterized protein</fullName>
    </submittedName>
</protein>
<dbReference type="InParanoid" id="E3M9Z0"/>
<name>E3M9Z0_CAERE</name>
<dbReference type="OrthoDB" id="5822621at2759"/>
<dbReference type="FunCoup" id="E3M9Z0">
    <property type="interactions" value="481"/>
</dbReference>
<dbReference type="EMBL" id="DS268431">
    <property type="protein sequence ID" value="EFO96808.1"/>
    <property type="molecule type" value="Genomic_DNA"/>
</dbReference>
<evidence type="ECO:0000313" key="3">
    <source>
        <dbReference type="Proteomes" id="UP000008281"/>
    </source>
</evidence>